<sequence length="180" mass="20013">MAPVSAALHLSPHPASPRIELSVSVLVSAEPRELVLHYRVRGDTAAVRWPEPQGGGMADGLWRHTCFEAFIGQPGQGAYREFNFSPSGQWADYAFSRTRVRDALRGPPNAPLIERRETAESVELVAVLDRRQLPPGPWQLGLSTVIEDQRGQVSHWALHHPRPLPDFHDPAGWTLRLPAD</sequence>
<dbReference type="EMBL" id="QVLS01000002">
    <property type="protein sequence ID" value="RFP81040.1"/>
    <property type="molecule type" value="Genomic_DNA"/>
</dbReference>
<reference evidence="1 2" key="1">
    <citation type="submission" date="2018-08" db="EMBL/GenBank/DDBJ databases">
        <title>Hydrogenophaga sp. LA-38 isolated from sludge.</title>
        <authorList>
            <person name="Im W.-T."/>
        </authorList>
    </citation>
    <scope>NUCLEOTIDE SEQUENCE [LARGE SCALE GENOMIC DNA]</scope>
    <source>
        <strain evidence="1 2">LA-38</strain>
    </source>
</reference>
<dbReference type="Proteomes" id="UP000261931">
    <property type="component" value="Unassembled WGS sequence"/>
</dbReference>
<dbReference type="Gene3D" id="2.60.40.1190">
    <property type="match status" value="1"/>
</dbReference>
<organism evidence="1 2">
    <name type="scientific">Hydrogenophaga borbori</name>
    <dbReference type="NCBI Taxonomy" id="2294117"/>
    <lineage>
        <taxon>Bacteria</taxon>
        <taxon>Pseudomonadati</taxon>
        <taxon>Pseudomonadota</taxon>
        <taxon>Betaproteobacteria</taxon>
        <taxon>Burkholderiales</taxon>
        <taxon>Comamonadaceae</taxon>
        <taxon>Hydrogenophaga</taxon>
    </lineage>
</organism>
<evidence type="ECO:0000313" key="1">
    <source>
        <dbReference type="EMBL" id="RFP81040.1"/>
    </source>
</evidence>
<evidence type="ECO:0000313" key="2">
    <source>
        <dbReference type="Proteomes" id="UP000261931"/>
    </source>
</evidence>
<dbReference type="CDD" id="cd09627">
    <property type="entry name" value="DOMON_murB_like"/>
    <property type="match status" value="1"/>
</dbReference>
<keyword evidence="2" id="KW-1185">Reference proteome</keyword>
<evidence type="ECO:0008006" key="3">
    <source>
        <dbReference type="Google" id="ProtNLM"/>
    </source>
</evidence>
<accession>A0A372EN50</accession>
<dbReference type="AlphaFoldDB" id="A0A372EN50"/>
<protein>
    <recommendedName>
        <fullName evidence="3">DOMON-like domain-containing protein</fullName>
    </recommendedName>
</protein>
<name>A0A372EN50_9BURK</name>
<proteinExistence type="predicted"/>
<gene>
    <name evidence="1" type="ORF">DY262_04480</name>
</gene>
<comment type="caution">
    <text evidence="1">The sequence shown here is derived from an EMBL/GenBank/DDBJ whole genome shotgun (WGS) entry which is preliminary data.</text>
</comment>